<evidence type="ECO:0000256" key="4">
    <source>
        <dbReference type="ARBA" id="ARBA00023015"/>
    </source>
</evidence>
<dbReference type="InterPro" id="IPR011006">
    <property type="entry name" value="CheY-like_superfamily"/>
</dbReference>
<evidence type="ECO:0000256" key="1">
    <source>
        <dbReference type="ARBA" id="ARBA00013332"/>
    </source>
</evidence>
<evidence type="ECO:0000256" key="9">
    <source>
        <dbReference type="PROSITE-ProRule" id="PRU01091"/>
    </source>
</evidence>
<accession>A0A2N6CWX5</accession>
<dbReference type="Gene3D" id="6.10.250.690">
    <property type="match status" value="1"/>
</dbReference>
<dbReference type="SMART" id="SM00448">
    <property type="entry name" value="REC"/>
    <property type="match status" value="1"/>
</dbReference>
<evidence type="ECO:0000313" key="13">
    <source>
        <dbReference type="Proteomes" id="UP000235015"/>
    </source>
</evidence>
<dbReference type="FunFam" id="1.10.10.10:FF:000018">
    <property type="entry name" value="DNA-binding response regulator ResD"/>
    <property type="match status" value="1"/>
</dbReference>
<keyword evidence="5 9" id="KW-0238">DNA-binding</keyword>
<organism evidence="12 13">
    <name type="scientific">Sedimenticola selenatireducens</name>
    <dbReference type="NCBI Taxonomy" id="191960"/>
    <lineage>
        <taxon>Bacteria</taxon>
        <taxon>Pseudomonadati</taxon>
        <taxon>Pseudomonadota</taxon>
        <taxon>Gammaproteobacteria</taxon>
        <taxon>Chromatiales</taxon>
        <taxon>Sedimenticolaceae</taxon>
        <taxon>Sedimenticola</taxon>
    </lineage>
</organism>
<dbReference type="InterPro" id="IPR036388">
    <property type="entry name" value="WH-like_DNA-bd_sf"/>
</dbReference>
<dbReference type="GO" id="GO:0000156">
    <property type="term" value="F:phosphorelay response regulator activity"/>
    <property type="evidence" value="ECO:0007669"/>
    <property type="project" value="TreeGrafter"/>
</dbReference>
<dbReference type="PANTHER" id="PTHR48111:SF21">
    <property type="entry name" value="DNA-BINDING DUAL MASTER TRANSCRIPTIONAL REGULATOR RPAA"/>
    <property type="match status" value="1"/>
</dbReference>
<feature type="domain" description="Response regulatory" evidence="10">
    <location>
        <begin position="4"/>
        <end position="118"/>
    </location>
</feature>
<reference evidence="12 13" key="1">
    <citation type="submission" date="2017-11" db="EMBL/GenBank/DDBJ databases">
        <title>Genome-resolved metagenomics identifies genetic mobility, metabolic interactions, and unexpected diversity in perchlorate-reducing communities.</title>
        <authorList>
            <person name="Barnum T.P."/>
            <person name="Figueroa I.A."/>
            <person name="Carlstrom C.I."/>
            <person name="Lucas L.N."/>
            <person name="Engelbrektson A.L."/>
            <person name="Coates J.D."/>
        </authorList>
    </citation>
    <scope>NUCLEOTIDE SEQUENCE [LARGE SCALE GENOMIC DNA]</scope>
    <source>
        <strain evidence="12">BM301</strain>
    </source>
</reference>
<comment type="function">
    <text evidence="7">This protein is a positive regulator for the phosphate regulon. Transcription of this operon is positively regulated by PhoB and PhoR when phosphate is limited.</text>
</comment>
<dbReference type="Pfam" id="PF00072">
    <property type="entry name" value="Response_reg"/>
    <property type="match status" value="1"/>
</dbReference>
<evidence type="ECO:0000259" key="11">
    <source>
        <dbReference type="PROSITE" id="PS51755"/>
    </source>
</evidence>
<evidence type="ECO:0000256" key="5">
    <source>
        <dbReference type="ARBA" id="ARBA00023125"/>
    </source>
</evidence>
<gene>
    <name evidence="12" type="ORF">C0630_09655</name>
</gene>
<keyword evidence="2 8" id="KW-0597">Phosphoprotein</keyword>
<proteinExistence type="predicted"/>
<dbReference type="STRING" id="1111735.GCA_000428045_03723"/>
<dbReference type="AlphaFoldDB" id="A0A2N6CWX5"/>
<dbReference type="PROSITE" id="PS50110">
    <property type="entry name" value="RESPONSE_REGULATORY"/>
    <property type="match status" value="1"/>
</dbReference>
<sequence>MTHQVLIIEDDPDIARLVQLHLNDIDCQGHIIGNGNEGIAAFKKDHYDLVVLDLMLPGMDGLAVCREIRKSEGYVPILMLTAKSSELDRVLGLEMGADDYLTKPFSVLELQARIKALFRRTEALTASKETKPAQAIIDRGDIVIDVTRHQVQVRGEPVELTAREFDLLLHFASNPGSVYSRIQLLDSVWGYNHEGYEHTVNTHINRLRTKIEADPANPKYILTVWGVGYKFAETC</sequence>
<evidence type="ECO:0000256" key="2">
    <source>
        <dbReference type="ARBA" id="ARBA00022553"/>
    </source>
</evidence>
<dbReference type="PROSITE" id="PS51755">
    <property type="entry name" value="OMPR_PHOB"/>
    <property type="match status" value="1"/>
</dbReference>
<feature type="DNA-binding region" description="OmpR/PhoB-type" evidence="9">
    <location>
        <begin position="134"/>
        <end position="233"/>
    </location>
</feature>
<dbReference type="GO" id="GO:0032993">
    <property type="term" value="C:protein-DNA complex"/>
    <property type="evidence" value="ECO:0007669"/>
    <property type="project" value="TreeGrafter"/>
</dbReference>
<dbReference type="InterPro" id="IPR016032">
    <property type="entry name" value="Sig_transdc_resp-reg_C-effctor"/>
</dbReference>
<dbReference type="CDD" id="cd00383">
    <property type="entry name" value="trans_reg_C"/>
    <property type="match status" value="1"/>
</dbReference>
<dbReference type="SUPFAM" id="SSF52172">
    <property type="entry name" value="CheY-like"/>
    <property type="match status" value="1"/>
</dbReference>
<dbReference type="GO" id="GO:0006355">
    <property type="term" value="P:regulation of DNA-templated transcription"/>
    <property type="evidence" value="ECO:0007669"/>
    <property type="project" value="InterPro"/>
</dbReference>
<dbReference type="Gene3D" id="1.10.10.10">
    <property type="entry name" value="Winged helix-like DNA-binding domain superfamily/Winged helix DNA-binding domain"/>
    <property type="match status" value="1"/>
</dbReference>
<evidence type="ECO:0000256" key="8">
    <source>
        <dbReference type="PROSITE-ProRule" id="PRU00169"/>
    </source>
</evidence>
<dbReference type="EMBL" id="PKUN01000010">
    <property type="protein sequence ID" value="PLX61790.1"/>
    <property type="molecule type" value="Genomic_DNA"/>
</dbReference>
<name>A0A2N6CWX5_9GAMM</name>
<keyword evidence="6" id="KW-0804">Transcription</keyword>
<evidence type="ECO:0000256" key="3">
    <source>
        <dbReference type="ARBA" id="ARBA00023012"/>
    </source>
</evidence>
<feature type="domain" description="OmpR/PhoB-type" evidence="11">
    <location>
        <begin position="134"/>
        <end position="233"/>
    </location>
</feature>
<dbReference type="FunFam" id="3.40.50.2300:FF:000001">
    <property type="entry name" value="DNA-binding response regulator PhoB"/>
    <property type="match status" value="1"/>
</dbReference>
<dbReference type="Pfam" id="PF00486">
    <property type="entry name" value="Trans_reg_C"/>
    <property type="match status" value="1"/>
</dbReference>
<evidence type="ECO:0000313" key="12">
    <source>
        <dbReference type="EMBL" id="PLX61790.1"/>
    </source>
</evidence>
<feature type="modified residue" description="4-aspartylphosphate" evidence="8">
    <location>
        <position position="53"/>
    </location>
</feature>
<keyword evidence="3" id="KW-0902">Two-component regulatory system</keyword>
<dbReference type="GO" id="GO:0005829">
    <property type="term" value="C:cytosol"/>
    <property type="evidence" value="ECO:0007669"/>
    <property type="project" value="TreeGrafter"/>
</dbReference>
<dbReference type="CDD" id="cd17574">
    <property type="entry name" value="REC_OmpR"/>
    <property type="match status" value="1"/>
</dbReference>
<keyword evidence="4" id="KW-0805">Transcription regulation</keyword>
<evidence type="ECO:0000259" key="10">
    <source>
        <dbReference type="PROSITE" id="PS50110"/>
    </source>
</evidence>
<dbReference type="SUPFAM" id="SSF46894">
    <property type="entry name" value="C-terminal effector domain of the bipartite response regulators"/>
    <property type="match status" value="1"/>
</dbReference>
<dbReference type="InterPro" id="IPR001789">
    <property type="entry name" value="Sig_transdc_resp-reg_receiver"/>
</dbReference>
<protein>
    <recommendedName>
        <fullName evidence="1">Phosphate regulon transcriptional regulatory protein PhoB</fullName>
    </recommendedName>
</protein>
<dbReference type="InterPro" id="IPR001867">
    <property type="entry name" value="OmpR/PhoB-type_DNA-bd"/>
</dbReference>
<dbReference type="GO" id="GO:0000976">
    <property type="term" value="F:transcription cis-regulatory region binding"/>
    <property type="evidence" value="ECO:0007669"/>
    <property type="project" value="TreeGrafter"/>
</dbReference>
<dbReference type="SMART" id="SM00862">
    <property type="entry name" value="Trans_reg_C"/>
    <property type="match status" value="1"/>
</dbReference>
<dbReference type="Gene3D" id="3.40.50.2300">
    <property type="match status" value="1"/>
</dbReference>
<evidence type="ECO:0000256" key="6">
    <source>
        <dbReference type="ARBA" id="ARBA00023163"/>
    </source>
</evidence>
<dbReference type="PANTHER" id="PTHR48111">
    <property type="entry name" value="REGULATOR OF RPOS"/>
    <property type="match status" value="1"/>
</dbReference>
<evidence type="ECO:0000256" key="7">
    <source>
        <dbReference type="ARBA" id="ARBA00024735"/>
    </source>
</evidence>
<dbReference type="RefSeq" id="WP_029132948.1">
    <property type="nucleotide sequence ID" value="NZ_PKUN01000010.1"/>
</dbReference>
<comment type="caution">
    <text evidence="12">The sequence shown here is derived from an EMBL/GenBank/DDBJ whole genome shotgun (WGS) entry which is preliminary data.</text>
</comment>
<dbReference type="Proteomes" id="UP000235015">
    <property type="component" value="Unassembled WGS sequence"/>
</dbReference>
<dbReference type="InterPro" id="IPR039420">
    <property type="entry name" value="WalR-like"/>
</dbReference>